<comment type="similarity">
    <text evidence="1 4 7">Belongs to the pyrroline-5-carboxylate reductase family.</text>
</comment>
<feature type="domain" description="Pyrroline-5-carboxylate reductase dimerisation" evidence="9">
    <location>
        <begin position="164"/>
        <end position="268"/>
    </location>
</feature>
<evidence type="ECO:0000256" key="6">
    <source>
        <dbReference type="PIRSR" id="PIRSR000193-1"/>
    </source>
</evidence>
<dbReference type="SUPFAM" id="SSF51735">
    <property type="entry name" value="NAD(P)-binding Rossmann-fold domains"/>
    <property type="match status" value="1"/>
</dbReference>
<dbReference type="SUPFAM" id="SSF48179">
    <property type="entry name" value="6-phosphogluconate dehydrogenase C-terminal domain-like"/>
    <property type="match status" value="1"/>
</dbReference>
<reference evidence="10 11" key="1">
    <citation type="submission" date="2018-08" db="EMBL/GenBank/DDBJ databases">
        <title>Draft genome of candidate division NPL-UPA2 bacterium Unc8 that adapted to ultra-basic serpentinizing groundwater.</title>
        <authorList>
            <person name="Ishii S."/>
            <person name="Suzuki S."/>
            <person name="Nealson K.H."/>
        </authorList>
    </citation>
    <scope>NUCLEOTIDE SEQUENCE [LARGE SCALE GENOMIC DNA]</scope>
    <source>
        <strain evidence="10">Unc8</strain>
    </source>
</reference>
<gene>
    <name evidence="4 10" type="primary">proC</name>
    <name evidence="10" type="ORF">B9J77_00650</name>
</gene>
<dbReference type="HAMAP" id="MF_01925">
    <property type="entry name" value="P5C_reductase"/>
    <property type="match status" value="1"/>
</dbReference>
<dbReference type="InterPro" id="IPR029036">
    <property type="entry name" value="P5CR_dimer"/>
</dbReference>
<feature type="binding site" evidence="6">
    <location>
        <begin position="73"/>
        <end position="76"/>
    </location>
    <ligand>
        <name>NADP(+)</name>
        <dbReference type="ChEBI" id="CHEBI:58349"/>
    </ligand>
</feature>
<evidence type="ECO:0000256" key="7">
    <source>
        <dbReference type="RuleBase" id="RU003903"/>
    </source>
</evidence>
<dbReference type="GO" id="GO:0004735">
    <property type="term" value="F:pyrroline-5-carboxylate reductase activity"/>
    <property type="evidence" value="ECO:0007669"/>
    <property type="project" value="UniProtKB-UniRule"/>
</dbReference>
<dbReference type="Gene3D" id="3.40.50.720">
    <property type="entry name" value="NAD(P)-binding Rossmann-like Domain"/>
    <property type="match status" value="1"/>
</dbReference>
<keyword evidence="4" id="KW-0963">Cytoplasm</keyword>
<comment type="caution">
    <text evidence="10">The sequence shown here is derived from an EMBL/GenBank/DDBJ whole genome shotgun (WGS) entry which is preliminary data.</text>
</comment>
<name>A0A399FXD0_UNCN2</name>
<organism evidence="10 11">
    <name type="scientific">candidate division NPL-UPA2 bacterium Unc8</name>
    <dbReference type="NCBI Taxonomy" id="1980939"/>
    <lineage>
        <taxon>Bacteria</taxon>
    </lineage>
</organism>
<dbReference type="Pfam" id="PF03807">
    <property type="entry name" value="F420_oxidored"/>
    <property type="match status" value="1"/>
</dbReference>
<dbReference type="UniPathway" id="UPA00098">
    <property type="reaction ID" value="UER00361"/>
</dbReference>
<sequence length="271" mass="28610">MLKGKKIGIIGVGNIGSAIIRGILGTAGRIPPKNIIVNDIDKKKSRAISRELSVISVADNIELGRQAGIIILAAKPHDIEEILKDIADLQSGKLIICIAAGIKTSYIEKMLPGQVAVVRAMPNMPALIGEGMTAISAGRFAGEEELQLTEAIFSAMGETVRISEDLMDTATAVSGSGPAYFFLMMEALIEAGIAGGLSPQVAHRLVIQTAYGAAKMTKESEKELFLLREEVTSPGGTTEAGVAILEKKRFKDILTEAVAAGAARSKKLSRK</sequence>
<comment type="pathway">
    <text evidence="4 7">Amino-acid biosynthesis; L-proline biosynthesis; L-proline from L-glutamate 5-semialdehyde: step 1/1.</text>
</comment>
<dbReference type="InterPro" id="IPR008927">
    <property type="entry name" value="6-PGluconate_DH-like_C_sf"/>
</dbReference>
<dbReference type="AlphaFoldDB" id="A0A399FXD0"/>
<keyword evidence="4 7" id="KW-0028">Amino-acid biosynthesis</keyword>
<keyword evidence="3 4" id="KW-0560">Oxidoreductase</keyword>
<evidence type="ECO:0000259" key="9">
    <source>
        <dbReference type="Pfam" id="PF14748"/>
    </source>
</evidence>
<dbReference type="PANTHER" id="PTHR11645:SF0">
    <property type="entry name" value="PYRROLINE-5-CARBOXYLATE REDUCTASE 3"/>
    <property type="match status" value="1"/>
</dbReference>
<dbReference type="GO" id="GO:0005737">
    <property type="term" value="C:cytoplasm"/>
    <property type="evidence" value="ECO:0007669"/>
    <property type="project" value="UniProtKB-SubCell"/>
</dbReference>
<evidence type="ECO:0000313" key="10">
    <source>
        <dbReference type="EMBL" id="RII01078.1"/>
    </source>
</evidence>
<evidence type="ECO:0000256" key="1">
    <source>
        <dbReference type="ARBA" id="ARBA00005525"/>
    </source>
</evidence>
<dbReference type="InterPro" id="IPR000304">
    <property type="entry name" value="Pyrroline-COOH_reductase"/>
</dbReference>
<dbReference type="InterPro" id="IPR036291">
    <property type="entry name" value="NAD(P)-bd_dom_sf"/>
</dbReference>
<dbReference type="InterPro" id="IPR053790">
    <property type="entry name" value="P5CR-like_CS"/>
</dbReference>
<dbReference type="PANTHER" id="PTHR11645">
    <property type="entry name" value="PYRROLINE-5-CARBOXYLATE REDUCTASE"/>
    <property type="match status" value="1"/>
</dbReference>
<dbReference type="EC" id="1.5.1.2" evidence="4 5"/>
<comment type="catalytic activity">
    <reaction evidence="4 7">
        <text>L-proline + NADP(+) = (S)-1-pyrroline-5-carboxylate + NADPH + 2 H(+)</text>
        <dbReference type="Rhea" id="RHEA:14109"/>
        <dbReference type="ChEBI" id="CHEBI:15378"/>
        <dbReference type="ChEBI" id="CHEBI:17388"/>
        <dbReference type="ChEBI" id="CHEBI:57783"/>
        <dbReference type="ChEBI" id="CHEBI:58349"/>
        <dbReference type="ChEBI" id="CHEBI:60039"/>
        <dbReference type="EC" id="1.5.1.2"/>
    </reaction>
</comment>
<evidence type="ECO:0000256" key="2">
    <source>
        <dbReference type="ARBA" id="ARBA00022857"/>
    </source>
</evidence>
<dbReference type="NCBIfam" id="TIGR00112">
    <property type="entry name" value="proC"/>
    <property type="match status" value="1"/>
</dbReference>
<protein>
    <recommendedName>
        <fullName evidence="4 5">Pyrroline-5-carboxylate reductase</fullName>
        <shortName evidence="4">P5C reductase</shortName>
        <shortName evidence="4">P5CR</shortName>
        <ecNumber evidence="4 5">1.5.1.2</ecNumber>
    </recommendedName>
    <alternativeName>
        <fullName evidence="4">PCA reductase</fullName>
    </alternativeName>
</protein>
<proteinExistence type="inferred from homology"/>
<evidence type="ECO:0000256" key="5">
    <source>
        <dbReference type="NCBIfam" id="TIGR00112"/>
    </source>
</evidence>
<dbReference type="InterPro" id="IPR028939">
    <property type="entry name" value="P5C_Rdtase_cat_N"/>
</dbReference>
<dbReference type="GO" id="GO:0055129">
    <property type="term" value="P:L-proline biosynthetic process"/>
    <property type="evidence" value="ECO:0007669"/>
    <property type="project" value="UniProtKB-UniRule"/>
</dbReference>
<evidence type="ECO:0000256" key="4">
    <source>
        <dbReference type="HAMAP-Rule" id="MF_01925"/>
    </source>
</evidence>
<feature type="binding site" evidence="6">
    <location>
        <position position="60"/>
    </location>
    <ligand>
        <name>NADPH</name>
        <dbReference type="ChEBI" id="CHEBI:57783"/>
    </ligand>
</feature>
<keyword evidence="2 4" id="KW-0521">NADP</keyword>
<accession>A0A399FXD0</accession>
<comment type="catalytic activity">
    <reaction evidence="4">
        <text>L-proline + NAD(+) = (S)-1-pyrroline-5-carboxylate + NADH + 2 H(+)</text>
        <dbReference type="Rhea" id="RHEA:14105"/>
        <dbReference type="ChEBI" id="CHEBI:15378"/>
        <dbReference type="ChEBI" id="CHEBI:17388"/>
        <dbReference type="ChEBI" id="CHEBI:57540"/>
        <dbReference type="ChEBI" id="CHEBI:57945"/>
        <dbReference type="ChEBI" id="CHEBI:60039"/>
        <dbReference type="EC" id="1.5.1.2"/>
    </reaction>
</comment>
<dbReference type="FunFam" id="1.10.3730.10:FF:000001">
    <property type="entry name" value="Pyrroline-5-carboxylate reductase"/>
    <property type="match status" value="1"/>
</dbReference>
<dbReference type="Pfam" id="PF14748">
    <property type="entry name" value="P5CR_dimer"/>
    <property type="match status" value="1"/>
</dbReference>
<comment type="function">
    <text evidence="4">Catalyzes the reduction of 1-pyrroline-5-carboxylate (PCA) to L-proline.</text>
</comment>
<dbReference type="PROSITE" id="PS00521">
    <property type="entry name" value="P5CR"/>
    <property type="match status" value="1"/>
</dbReference>
<feature type="domain" description="Pyrroline-5-carboxylate reductase catalytic N-terminal" evidence="8">
    <location>
        <begin position="6"/>
        <end position="101"/>
    </location>
</feature>
<keyword evidence="4 7" id="KW-0641">Proline biosynthesis</keyword>
<evidence type="ECO:0000259" key="8">
    <source>
        <dbReference type="Pfam" id="PF03807"/>
    </source>
</evidence>
<dbReference type="PIRSF" id="PIRSF000193">
    <property type="entry name" value="Pyrrol-5-carb_rd"/>
    <property type="match status" value="1"/>
</dbReference>
<evidence type="ECO:0000313" key="11">
    <source>
        <dbReference type="Proteomes" id="UP000266287"/>
    </source>
</evidence>
<dbReference type="Gene3D" id="1.10.3730.10">
    <property type="entry name" value="ProC C-terminal domain-like"/>
    <property type="match status" value="1"/>
</dbReference>
<evidence type="ECO:0000256" key="3">
    <source>
        <dbReference type="ARBA" id="ARBA00023002"/>
    </source>
</evidence>
<dbReference type="Proteomes" id="UP000266287">
    <property type="component" value="Unassembled WGS sequence"/>
</dbReference>
<comment type="subcellular location">
    <subcellularLocation>
        <location evidence="4">Cytoplasm</location>
    </subcellularLocation>
</comment>
<dbReference type="EMBL" id="NDHY01000001">
    <property type="protein sequence ID" value="RII01078.1"/>
    <property type="molecule type" value="Genomic_DNA"/>
</dbReference>